<evidence type="ECO:0000313" key="2">
    <source>
        <dbReference type="EMBL" id="SMD35901.1"/>
    </source>
</evidence>
<name>A0A1W2GH49_REIFA</name>
<evidence type="ECO:0000313" key="3">
    <source>
        <dbReference type="Proteomes" id="UP000192472"/>
    </source>
</evidence>
<dbReference type="OrthoDB" id="2326088at2"/>
<reference evidence="2 3" key="1">
    <citation type="submission" date="2017-04" db="EMBL/GenBank/DDBJ databases">
        <authorList>
            <person name="Afonso C.L."/>
            <person name="Miller P.J."/>
            <person name="Scott M.A."/>
            <person name="Spackman E."/>
            <person name="Goraichik I."/>
            <person name="Dimitrov K.M."/>
            <person name="Suarez D.L."/>
            <person name="Swayne D.E."/>
        </authorList>
    </citation>
    <scope>NUCLEOTIDE SEQUENCE [LARGE SCALE GENOMIC DNA]</scope>
    <source>
        <strain evidence="2 3">DSM 26133</strain>
    </source>
</reference>
<accession>A0A1W2GH49</accession>
<keyword evidence="2" id="KW-0436">Ligase</keyword>
<keyword evidence="3" id="KW-1185">Reference proteome</keyword>
<organism evidence="2 3">
    <name type="scientific">Reichenbachiella faecimaris</name>
    <dbReference type="NCBI Taxonomy" id="692418"/>
    <lineage>
        <taxon>Bacteria</taxon>
        <taxon>Pseudomonadati</taxon>
        <taxon>Bacteroidota</taxon>
        <taxon>Cytophagia</taxon>
        <taxon>Cytophagales</taxon>
        <taxon>Reichenbachiellaceae</taxon>
        <taxon>Reichenbachiella</taxon>
    </lineage>
</organism>
<dbReference type="RefSeq" id="WP_084373272.1">
    <property type="nucleotide sequence ID" value="NZ_FWYF01000003.1"/>
</dbReference>
<dbReference type="STRING" id="692418.SAMN04488029_2597"/>
<protein>
    <submittedName>
        <fullName evidence="2">2'-5' RNA ligase</fullName>
    </submittedName>
</protein>
<evidence type="ECO:0000259" key="1">
    <source>
        <dbReference type="Pfam" id="PF10469"/>
    </source>
</evidence>
<dbReference type="Gene3D" id="3.90.1140.10">
    <property type="entry name" value="Cyclic phosphodiesterase"/>
    <property type="match status" value="1"/>
</dbReference>
<dbReference type="InterPro" id="IPR009097">
    <property type="entry name" value="Cyclic_Pdiesterase"/>
</dbReference>
<dbReference type="SUPFAM" id="SSF55144">
    <property type="entry name" value="LigT-like"/>
    <property type="match status" value="1"/>
</dbReference>
<dbReference type="GO" id="GO:0016874">
    <property type="term" value="F:ligase activity"/>
    <property type="evidence" value="ECO:0007669"/>
    <property type="project" value="UniProtKB-KW"/>
</dbReference>
<dbReference type="InterPro" id="IPR019510">
    <property type="entry name" value="AKAP7-like_phosphoesterase"/>
</dbReference>
<gene>
    <name evidence="2" type="ORF">SAMN04488029_2597</name>
</gene>
<dbReference type="AlphaFoldDB" id="A0A1W2GH49"/>
<sequence>MNERLLTHYNNLWESARSQFVNGKCKVDPLIDDHHDQRRGITLLARPDQTIIDKISDLQNNLKHIEPEQYFQPISDLHLTVLSIISCYAGFDLSQIKTESYKKIVSECLTKSITIRCQGITASPSGVLIQGFPEGNELETLREGLRDSFKSADLPHSIDSRYRISTAHLTIMRFRKPMVNPKKFVGLLEKFQHHFFGKMKIGELHLVFNDWYQRTEIVKDLATFELY</sequence>
<feature type="domain" description="A-kinase anchor protein 7-like phosphoesterase" evidence="1">
    <location>
        <begin position="48"/>
        <end position="207"/>
    </location>
</feature>
<dbReference type="Pfam" id="PF10469">
    <property type="entry name" value="AKAP7_NLS"/>
    <property type="match status" value="1"/>
</dbReference>
<proteinExistence type="predicted"/>
<dbReference type="Proteomes" id="UP000192472">
    <property type="component" value="Unassembled WGS sequence"/>
</dbReference>
<dbReference type="EMBL" id="FWYF01000003">
    <property type="protein sequence ID" value="SMD35901.1"/>
    <property type="molecule type" value="Genomic_DNA"/>
</dbReference>